<dbReference type="InterPro" id="IPR048862">
    <property type="entry name" value="SPOCS_spoVID_N"/>
</dbReference>
<dbReference type="RefSeq" id="WP_307389708.1">
    <property type="nucleotide sequence ID" value="NZ_BAAADK010000009.1"/>
</dbReference>
<dbReference type="Gene3D" id="3.10.350.10">
    <property type="entry name" value="LysM domain"/>
    <property type="match status" value="1"/>
</dbReference>
<comment type="caution">
    <text evidence="3">The sequence shown here is derived from an EMBL/GenBank/DDBJ whole genome shotgun (WGS) entry which is preliminary data.</text>
</comment>
<dbReference type="SMART" id="SM00257">
    <property type="entry name" value="LysM"/>
    <property type="match status" value="1"/>
</dbReference>
<dbReference type="Pfam" id="PF20918">
    <property type="entry name" value="SPOCS_spoVID-N"/>
    <property type="match status" value="1"/>
</dbReference>
<keyword evidence="4" id="KW-1185">Reference proteome</keyword>
<evidence type="ECO:0000313" key="3">
    <source>
        <dbReference type="EMBL" id="MDQ0164302.1"/>
    </source>
</evidence>
<feature type="region of interest" description="Disordered" evidence="1">
    <location>
        <begin position="174"/>
        <end position="213"/>
    </location>
</feature>
<gene>
    <name evidence="3" type="ORF">J2S11_000201</name>
</gene>
<sequence>MTQHQSGPLNFQLNESVWLDHHSRSADITALSLEPVIEIEEDHGFVSIKGYLELSGRFDTDEEGEDTPLDLESSSLAEQMQYEPFRVEQKEVYQKELKGKIEQRFPVDITIPASKVQDLEQVFVNIDQFDYSIVDQHRLNIEANVTILGVATEAHRDVILSRQGNELRAEPLDQEFSFPNESENLSGEEVQSQEPDRQIEPTKVQQPDDQAQKSEVELYNEQTFDYLGNLTRSTPSEDSVIKWDEVHETSEEEMMVRDKPILEAEYEYSELDHDNEVEKEVDSEVDREVDSGVDTTQVLPFDSEIRTHLHASPSEELRDLDEAYDESMETRSQDATSTFLSQLLSYKETPENDVTRLKMCIIQKDESLEEIAQRYDLRVTEIMRFNKLETQEISSGQILYIPRT</sequence>
<dbReference type="EMBL" id="JAUSTY010000001">
    <property type="protein sequence ID" value="MDQ0164302.1"/>
    <property type="molecule type" value="Genomic_DNA"/>
</dbReference>
<name>A0ABT9VTK1_9BACI</name>
<dbReference type="Proteomes" id="UP001235840">
    <property type="component" value="Unassembled WGS sequence"/>
</dbReference>
<organism evidence="3 4">
    <name type="scientific">Caldalkalibacillus horti</name>
    <dbReference type="NCBI Taxonomy" id="77523"/>
    <lineage>
        <taxon>Bacteria</taxon>
        <taxon>Bacillati</taxon>
        <taxon>Bacillota</taxon>
        <taxon>Bacilli</taxon>
        <taxon>Bacillales</taxon>
        <taxon>Bacillaceae</taxon>
        <taxon>Caldalkalibacillus</taxon>
    </lineage>
</organism>
<proteinExistence type="predicted"/>
<evidence type="ECO:0000256" key="1">
    <source>
        <dbReference type="SAM" id="MobiDB-lite"/>
    </source>
</evidence>
<dbReference type="InterPro" id="IPR036779">
    <property type="entry name" value="LysM_dom_sf"/>
</dbReference>
<accession>A0ABT9VTK1</accession>
<dbReference type="SUPFAM" id="SSF54106">
    <property type="entry name" value="LysM domain"/>
    <property type="match status" value="1"/>
</dbReference>
<feature type="domain" description="LysM" evidence="2">
    <location>
        <begin position="358"/>
        <end position="401"/>
    </location>
</feature>
<dbReference type="Pfam" id="PF01476">
    <property type="entry name" value="LysM"/>
    <property type="match status" value="1"/>
</dbReference>
<evidence type="ECO:0000313" key="4">
    <source>
        <dbReference type="Proteomes" id="UP001235840"/>
    </source>
</evidence>
<reference evidence="3 4" key="1">
    <citation type="submission" date="2023-07" db="EMBL/GenBank/DDBJ databases">
        <title>Genomic Encyclopedia of Type Strains, Phase IV (KMG-IV): sequencing the most valuable type-strain genomes for metagenomic binning, comparative biology and taxonomic classification.</title>
        <authorList>
            <person name="Goeker M."/>
        </authorList>
    </citation>
    <scope>NUCLEOTIDE SEQUENCE [LARGE SCALE GENOMIC DNA]</scope>
    <source>
        <strain evidence="3 4">DSM 12751</strain>
    </source>
</reference>
<dbReference type="InterPro" id="IPR018392">
    <property type="entry name" value="LysM"/>
</dbReference>
<dbReference type="PROSITE" id="PS51782">
    <property type="entry name" value="LYSM"/>
    <property type="match status" value="1"/>
</dbReference>
<feature type="compositionally biased region" description="Polar residues" evidence="1">
    <location>
        <begin position="177"/>
        <end position="193"/>
    </location>
</feature>
<protein>
    <submittedName>
        <fullName evidence="3">Stage VI sporulation protein D</fullName>
    </submittedName>
</protein>
<evidence type="ECO:0000259" key="2">
    <source>
        <dbReference type="PROSITE" id="PS51782"/>
    </source>
</evidence>